<proteinExistence type="predicted"/>
<dbReference type="SUPFAM" id="SSF53448">
    <property type="entry name" value="Nucleotide-diphospho-sugar transferases"/>
    <property type="match status" value="1"/>
</dbReference>
<dbReference type="PIRSF" id="PIRSF028162">
    <property type="entry name" value="BcbE_prd"/>
    <property type="match status" value="1"/>
</dbReference>
<comment type="caution">
    <text evidence="1">The sequence shown here is derived from an EMBL/GenBank/DDBJ whole genome shotgun (WGS) entry which is preliminary data.</text>
</comment>
<organism evidence="1 2">
    <name type="scientific">Steroidobacter gossypii</name>
    <dbReference type="NCBI Taxonomy" id="2805490"/>
    <lineage>
        <taxon>Bacteria</taxon>
        <taxon>Pseudomonadati</taxon>
        <taxon>Pseudomonadota</taxon>
        <taxon>Gammaproteobacteria</taxon>
        <taxon>Steroidobacterales</taxon>
        <taxon>Steroidobacteraceae</taxon>
        <taxon>Steroidobacter</taxon>
    </lineage>
</organism>
<name>A0ABS1X6S4_9GAMM</name>
<reference evidence="1 2" key="1">
    <citation type="journal article" date="2021" name="Int. J. Syst. Evol. Microbiol.">
        <title>Steroidobacter gossypii sp. nov., isolated from soil of cotton cropping field.</title>
        <authorList>
            <person name="Huang R."/>
            <person name="Yang S."/>
            <person name="Zhen C."/>
            <person name="Liu W."/>
        </authorList>
    </citation>
    <scope>NUCLEOTIDE SEQUENCE [LARGE SCALE GENOMIC DNA]</scope>
    <source>
        <strain evidence="1 2">S1-65</strain>
    </source>
</reference>
<sequence>MTVLITMAGVGSRFKQRGYLPPKFRIMARGRSLMDWSLSSLEAFFNDRFIFAYLDEEDEGWIRATAEALGIAEIVVAKRSGVSRGQAETAFDALVHADPQEPLWIYNIDTCVRPNAMRPKDLGTAYGCLPVFQCSEPSMSFVRYGAGLDVIEVAEKQPISSWATVGLYGFISAESFSQHYEEAYERRRIQLSHGERYVAPLYEVMLVQGKRVVAPRLDISDVHTLGTPAQVLAFDPEAQPPFGSPASLR</sequence>
<evidence type="ECO:0000313" key="2">
    <source>
        <dbReference type="Proteomes" id="UP000661077"/>
    </source>
</evidence>
<dbReference type="InterPro" id="IPR016873">
    <property type="entry name" value="Caps_polysacc_synth_BcbE_prd"/>
</dbReference>
<protein>
    <recommendedName>
        <fullName evidence="3">MobA-like NTP transferase domain-containing protein</fullName>
    </recommendedName>
</protein>
<evidence type="ECO:0008006" key="3">
    <source>
        <dbReference type="Google" id="ProtNLM"/>
    </source>
</evidence>
<gene>
    <name evidence="1" type="ORF">JM946_29490</name>
</gene>
<dbReference type="RefSeq" id="WP_203171058.1">
    <property type="nucleotide sequence ID" value="NZ_JAEVLS010000011.1"/>
</dbReference>
<evidence type="ECO:0000313" key="1">
    <source>
        <dbReference type="EMBL" id="MBM0108885.1"/>
    </source>
</evidence>
<dbReference type="EMBL" id="JAEVLS010000011">
    <property type="protein sequence ID" value="MBM0108885.1"/>
    <property type="molecule type" value="Genomic_DNA"/>
</dbReference>
<keyword evidence="2" id="KW-1185">Reference proteome</keyword>
<dbReference type="InterPro" id="IPR029044">
    <property type="entry name" value="Nucleotide-diphossugar_trans"/>
</dbReference>
<dbReference type="Proteomes" id="UP000661077">
    <property type="component" value="Unassembled WGS sequence"/>
</dbReference>
<accession>A0ABS1X6S4</accession>
<dbReference type="Gene3D" id="3.90.550.10">
    <property type="entry name" value="Spore Coat Polysaccharide Biosynthesis Protein SpsA, Chain A"/>
    <property type="match status" value="1"/>
</dbReference>